<reference evidence="1 2" key="1">
    <citation type="journal article" date="2019" name="Nat. Ecol. Evol.">
        <title>Megaphylogeny resolves global patterns of mushroom evolution.</title>
        <authorList>
            <person name="Varga T."/>
            <person name="Krizsan K."/>
            <person name="Foldi C."/>
            <person name="Dima B."/>
            <person name="Sanchez-Garcia M."/>
            <person name="Sanchez-Ramirez S."/>
            <person name="Szollosi G.J."/>
            <person name="Szarkandi J.G."/>
            <person name="Papp V."/>
            <person name="Albert L."/>
            <person name="Andreopoulos W."/>
            <person name="Angelini C."/>
            <person name="Antonin V."/>
            <person name="Barry K.W."/>
            <person name="Bougher N.L."/>
            <person name="Buchanan P."/>
            <person name="Buyck B."/>
            <person name="Bense V."/>
            <person name="Catcheside P."/>
            <person name="Chovatia M."/>
            <person name="Cooper J."/>
            <person name="Damon W."/>
            <person name="Desjardin D."/>
            <person name="Finy P."/>
            <person name="Geml J."/>
            <person name="Haridas S."/>
            <person name="Hughes K."/>
            <person name="Justo A."/>
            <person name="Karasinski D."/>
            <person name="Kautmanova I."/>
            <person name="Kiss B."/>
            <person name="Kocsube S."/>
            <person name="Kotiranta H."/>
            <person name="LaButti K.M."/>
            <person name="Lechner B.E."/>
            <person name="Liimatainen K."/>
            <person name="Lipzen A."/>
            <person name="Lukacs Z."/>
            <person name="Mihaltcheva S."/>
            <person name="Morgado L.N."/>
            <person name="Niskanen T."/>
            <person name="Noordeloos M.E."/>
            <person name="Ohm R.A."/>
            <person name="Ortiz-Santana B."/>
            <person name="Ovrebo C."/>
            <person name="Racz N."/>
            <person name="Riley R."/>
            <person name="Savchenko A."/>
            <person name="Shiryaev A."/>
            <person name="Soop K."/>
            <person name="Spirin V."/>
            <person name="Szebenyi C."/>
            <person name="Tomsovsky M."/>
            <person name="Tulloss R.E."/>
            <person name="Uehling J."/>
            <person name="Grigoriev I.V."/>
            <person name="Vagvolgyi C."/>
            <person name="Papp T."/>
            <person name="Martin F.M."/>
            <person name="Miettinen O."/>
            <person name="Hibbett D.S."/>
            <person name="Nagy L.G."/>
        </authorList>
    </citation>
    <scope>NUCLEOTIDE SEQUENCE [LARGE SCALE GENOMIC DNA]</scope>
    <source>
        <strain evidence="1 2">CBS 962.96</strain>
    </source>
</reference>
<protein>
    <submittedName>
        <fullName evidence="1">Uncharacterized protein</fullName>
    </submittedName>
</protein>
<accession>A0A4S8KTG1</accession>
<proteinExistence type="predicted"/>
<evidence type="ECO:0000313" key="2">
    <source>
        <dbReference type="Proteomes" id="UP000297245"/>
    </source>
</evidence>
<dbReference type="Proteomes" id="UP000297245">
    <property type="component" value="Unassembled WGS sequence"/>
</dbReference>
<name>A0A4S8KTG1_DENBC</name>
<organism evidence="1 2">
    <name type="scientific">Dendrothele bispora (strain CBS 962.96)</name>
    <dbReference type="NCBI Taxonomy" id="1314807"/>
    <lineage>
        <taxon>Eukaryota</taxon>
        <taxon>Fungi</taxon>
        <taxon>Dikarya</taxon>
        <taxon>Basidiomycota</taxon>
        <taxon>Agaricomycotina</taxon>
        <taxon>Agaricomycetes</taxon>
        <taxon>Agaricomycetidae</taxon>
        <taxon>Agaricales</taxon>
        <taxon>Agaricales incertae sedis</taxon>
        <taxon>Dendrothele</taxon>
    </lineage>
</organism>
<dbReference type="EMBL" id="ML180074">
    <property type="protein sequence ID" value="THU79127.1"/>
    <property type="molecule type" value="Genomic_DNA"/>
</dbReference>
<gene>
    <name evidence="1" type="ORF">K435DRAFT_32739</name>
</gene>
<sequence>MFLLKLSGIHTNVHNYDRVQGILLPPLFWESSAKGRHGPSSKSNLVQDETLVLQSKIHPRQHSTSPPYSRITEIPLRPPLSPYCPLSHLRLFVNFLYTNSSLSSGTPRPNICLVSICWTFLRASYNLRDVPSNPKFSCGTTNVTGSSRRSVGPSVIISIPRGVDQDLGLRISNCPLSEVSRVSK</sequence>
<keyword evidence="2" id="KW-1185">Reference proteome</keyword>
<dbReference type="AlphaFoldDB" id="A0A4S8KTG1"/>
<evidence type="ECO:0000313" key="1">
    <source>
        <dbReference type="EMBL" id="THU79127.1"/>
    </source>
</evidence>